<feature type="active site" evidence="1">
    <location>
        <position position="131"/>
    </location>
</feature>
<keyword evidence="1 2" id="KW-0479">Metal-binding</keyword>
<comment type="cofactor">
    <cofactor evidence="1 2">
        <name>Zn(2+)</name>
        <dbReference type="ChEBI" id="CHEBI:29105"/>
    </cofactor>
    <text evidence="1 2">Binds 1 zinc ion per subunit.</text>
</comment>
<dbReference type="InterPro" id="IPR001506">
    <property type="entry name" value="Peptidase_M12A"/>
</dbReference>
<evidence type="ECO:0000256" key="1">
    <source>
        <dbReference type="PROSITE-ProRule" id="PRU01211"/>
    </source>
</evidence>
<protein>
    <recommendedName>
        <fullName evidence="2">Metalloendopeptidase</fullName>
        <ecNumber evidence="2">3.4.24.-</ecNumber>
    </recommendedName>
</protein>
<dbReference type="GO" id="GO:0008270">
    <property type="term" value="F:zinc ion binding"/>
    <property type="evidence" value="ECO:0007669"/>
    <property type="project" value="UniProtKB-UniRule"/>
</dbReference>
<dbReference type="AlphaFoldDB" id="A0A3Q0RCS4"/>
<keyword evidence="1 2" id="KW-0482">Metalloprotease</keyword>
<dbReference type="PROSITE" id="PS51864">
    <property type="entry name" value="ASTACIN"/>
    <property type="match status" value="1"/>
</dbReference>
<dbReference type="Gene3D" id="3.40.390.10">
    <property type="entry name" value="Collagenase (Catalytic Domain)"/>
    <property type="match status" value="1"/>
</dbReference>
<dbReference type="InterPro" id="IPR006026">
    <property type="entry name" value="Peptidase_Metallo"/>
</dbReference>
<reference evidence="4" key="1">
    <citation type="submission" date="2025-08" db="UniProtKB">
        <authorList>
            <consortium name="Ensembl"/>
        </authorList>
    </citation>
    <scope>IDENTIFICATION</scope>
</reference>
<evidence type="ECO:0000313" key="4">
    <source>
        <dbReference type="Ensembl" id="ENSACIP00000007653.1"/>
    </source>
</evidence>
<dbReference type="PANTHER" id="PTHR10127">
    <property type="entry name" value="DISCOIDIN, CUB, EGF, LAMININ , AND ZINC METALLOPROTEASE DOMAIN CONTAINING"/>
    <property type="match status" value="1"/>
</dbReference>
<organism evidence="4 5">
    <name type="scientific">Amphilophus citrinellus</name>
    <name type="common">Midas cichlid</name>
    <name type="synonym">Cichlasoma citrinellum</name>
    <dbReference type="NCBI Taxonomy" id="61819"/>
    <lineage>
        <taxon>Eukaryota</taxon>
        <taxon>Metazoa</taxon>
        <taxon>Chordata</taxon>
        <taxon>Craniata</taxon>
        <taxon>Vertebrata</taxon>
        <taxon>Euteleostomi</taxon>
        <taxon>Actinopterygii</taxon>
        <taxon>Neopterygii</taxon>
        <taxon>Teleostei</taxon>
        <taxon>Neoteleostei</taxon>
        <taxon>Acanthomorphata</taxon>
        <taxon>Ovalentaria</taxon>
        <taxon>Cichlomorphae</taxon>
        <taxon>Cichliformes</taxon>
        <taxon>Cichlidae</taxon>
        <taxon>New World cichlids</taxon>
        <taxon>Cichlasomatinae</taxon>
        <taxon>Heroini</taxon>
        <taxon>Amphilophus</taxon>
    </lineage>
</organism>
<dbReference type="GO" id="GO:0006508">
    <property type="term" value="P:proteolysis"/>
    <property type="evidence" value="ECO:0007669"/>
    <property type="project" value="UniProtKB-KW"/>
</dbReference>
<dbReference type="EC" id="3.4.24.-" evidence="2"/>
<dbReference type="Ensembl" id="ENSACIT00000007879.1">
    <property type="protein sequence ID" value="ENSACIP00000007653.1"/>
    <property type="gene ID" value="ENSACIG00000005965.1"/>
</dbReference>
<dbReference type="STRING" id="61819.ENSACIP00000007653"/>
<reference evidence="4" key="2">
    <citation type="submission" date="2025-09" db="UniProtKB">
        <authorList>
            <consortium name="Ensembl"/>
        </authorList>
    </citation>
    <scope>IDENTIFICATION</scope>
</reference>
<evidence type="ECO:0000259" key="3">
    <source>
        <dbReference type="PROSITE" id="PS51864"/>
    </source>
</evidence>
<name>A0A3Q0RCS4_AMPCI</name>
<comment type="caution">
    <text evidence="1">Lacks conserved residue(s) required for the propagation of feature annotation.</text>
</comment>
<dbReference type="Pfam" id="PF01400">
    <property type="entry name" value="Astacin"/>
    <property type="match status" value="1"/>
</dbReference>
<feature type="domain" description="Peptidase M12A" evidence="3">
    <location>
        <begin position="34"/>
        <end position="231"/>
    </location>
</feature>
<dbReference type="GO" id="GO:0004222">
    <property type="term" value="F:metalloendopeptidase activity"/>
    <property type="evidence" value="ECO:0007669"/>
    <property type="project" value="UniProtKB-UniRule"/>
</dbReference>
<dbReference type="OMA" id="RRNADPC"/>
<keyword evidence="5" id="KW-1185">Reference proteome</keyword>
<dbReference type="SUPFAM" id="SSF55486">
    <property type="entry name" value="Metalloproteases ('zincins'), catalytic domain"/>
    <property type="match status" value="1"/>
</dbReference>
<dbReference type="GeneTree" id="ENSGT00940000154856"/>
<evidence type="ECO:0000256" key="2">
    <source>
        <dbReference type="RuleBase" id="RU361183"/>
    </source>
</evidence>
<dbReference type="Proteomes" id="UP000261340">
    <property type="component" value="Unplaced"/>
</dbReference>
<dbReference type="PANTHER" id="PTHR10127:SF850">
    <property type="entry name" value="METALLOENDOPEPTIDASE"/>
    <property type="match status" value="1"/>
</dbReference>
<dbReference type="SMART" id="SM00235">
    <property type="entry name" value="ZnMc"/>
    <property type="match status" value="1"/>
</dbReference>
<feature type="binding site" evidence="1">
    <location>
        <position position="140"/>
    </location>
    <ligand>
        <name>Zn(2+)</name>
        <dbReference type="ChEBI" id="CHEBI:29105"/>
        <note>catalytic</note>
    </ligand>
</feature>
<feature type="binding site" evidence="1">
    <location>
        <position position="130"/>
    </location>
    <ligand>
        <name>Zn(2+)</name>
        <dbReference type="ChEBI" id="CHEBI:29105"/>
        <note>catalytic</note>
    </ligand>
</feature>
<keyword evidence="1 2" id="KW-0862">Zinc</keyword>
<feature type="binding site" evidence="1">
    <location>
        <position position="134"/>
    </location>
    <ligand>
        <name>Zn(2+)</name>
        <dbReference type="ChEBI" id="CHEBI:29105"/>
        <note>catalytic</note>
    </ligand>
</feature>
<proteinExistence type="predicted"/>
<sequence>TDASLGTSEFIKQANASIEKEQQFRTISLRFRRNADPCTETYCKWPGGHYVIVPYEISLSYTSAERKIIVRGLLSFHDSTCIRFVPKSLNTRDYLYFFSGAGCSSYVGRQQGKQNISLASGCLNKATIQHEVLHALGFRHEQSRSDRDQHVQILTKNIKPGHEHNFKKVQTNNLGTSYDFKSVMQYSKYAFSKNRNHPTILAKSNHKLEFKKAKEMSDNDIARVNRLYKCSE</sequence>
<keyword evidence="1 2" id="KW-0378">Hydrolase</keyword>
<accession>A0A3Q0RCS4</accession>
<dbReference type="PRINTS" id="PR00480">
    <property type="entry name" value="ASTACIN"/>
</dbReference>
<keyword evidence="1 2" id="KW-0645">Protease</keyword>
<dbReference type="InterPro" id="IPR024079">
    <property type="entry name" value="MetalloPept_cat_dom_sf"/>
</dbReference>
<evidence type="ECO:0000313" key="5">
    <source>
        <dbReference type="Proteomes" id="UP000261340"/>
    </source>
</evidence>